<protein>
    <recommendedName>
        <fullName evidence="1">Rhodanese domain-containing protein</fullName>
    </recommendedName>
</protein>
<feature type="domain" description="Rhodanese" evidence="1">
    <location>
        <begin position="31"/>
        <end position="64"/>
    </location>
</feature>
<evidence type="ECO:0000313" key="3">
    <source>
        <dbReference type="Proteomes" id="UP000069205"/>
    </source>
</evidence>
<dbReference type="STRING" id="42253.NITMOv2_1005"/>
<dbReference type="Pfam" id="PF11739">
    <property type="entry name" value="YdbH-like"/>
    <property type="match status" value="1"/>
</dbReference>
<dbReference type="KEGG" id="nmv:NITMOv2_1005"/>
<gene>
    <name evidence="2" type="ORF">NITMOv2_1005</name>
</gene>
<keyword evidence="3" id="KW-1185">Reference proteome</keyword>
<proteinExistence type="predicted"/>
<accession>A0A0K2GA36</accession>
<evidence type="ECO:0000259" key="1">
    <source>
        <dbReference type="PROSITE" id="PS50206"/>
    </source>
</evidence>
<dbReference type="InterPro" id="IPR001763">
    <property type="entry name" value="Rhodanese-like_dom"/>
</dbReference>
<dbReference type="InterPro" id="IPR021730">
    <property type="entry name" value="YdbH"/>
</dbReference>
<organism evidence="2 3">
    <name type="scientific">Nitrospira moscoviensis</name>
    <dbReference type="NCBI Taxonomy" id="42253"/>
    <lineage>
        <taxon>Bacteria</taxon>
        <taxon>Pseudomonadati</taxon>
        <taxon>Nitrospirota</taxon>
        <taxon>Nitrospiria</taxon>
        <taxon>Nitrospirales</taxon>
        <taxon>Nitrospiraceae</taxon>
        <taxon>Nitrospira</taxon>
    </lineage>
</organism>
<dbReference type="OrthoDB" id="9759996at2"/>
<dbReference type="EMBL" id="CP011801">
    <property type="protein sequence ID" value="ALA57437.1"/>
    <property type="molecule type" value="Genomic_DNA"/>
</dbReference>
<sequence length="933" mass="100137">MARRMVRYRRLLLVGLTAAAILYLVLPLAASYVLARELRAQGYQQVIIQLGYPGWRRMHIPVVSFQQDVGQERVMVSLTDAEVDYRPIQLLKGHVNRVSLPEVAVQILHTKPGGIDESGGGPKSDEEGSPWALLTAGDLLRRLPILPFDELRLDRLTLFREQATGPLRKVTISGVLIQQEGELGGHLSFQGQHTAPYGLTVAGHSASTWSATLASQRPQAAPIISWQSSAHPSGTQIKMEGRLEVNVRELAPFIALLVPIGPELGKVTGQVVMSWTGMAAADASLLSIWEDPRTQMDGQVRAAMTLPALQGMAKDIALSWEGRFSATASQVAWTLDPGVLLTATVNMPPQRIPEAVRALLPRGDQPLRIEQKQPVQGRLMWAESPLRMVAEGPVHVTYGRTPGPLVVEFEAARAESVGQELVGAEGTFRVEGELSKTVTDQLAAKEAMGGFHGALSLAGSQLQGKLFPSSLVTVKYVEHGTVSIPRATLQLVDPLPLHCDVGARRCRVGSASVAVRVPAVHVAGRDVRIAQGILTIQQGETAGASWNLRATLDAGGVTVDLPYGGVAAGDWSVKLAANEAGLKAELRADAPAHEEWLTAGLEQPLGAGRGILHGRLDLLFDAGLRRLSRFMALPVPMDLTDGRLTVAVDASWFGMPGRGFDMTSGSATVTAEKLSGRYLDYEMKGLSTTMVLRSGGLHSIEMAEPATVTVASVQTGVELTNLGMAVQGSWNASETFPVIDIKDIQCDLFGGAATSPGTHIDWTKPPARMTFSLRKLDLARVLRVEQQKGLQGSGILNGTLPVSLTAAGVSVDDGALEAESPGGVIRYGSMPESSKVITEADSHLHLVAQALNNFHYTVLRVGVDYADSGLLNLNIRLEGKNPDLKKSPPIHFNLAVQEHVPTLLKSLRLVRDLEDSIQKKYKGSDSTRTGRGT</sequence>
<dbReference type="PROSITE" id="PS50206">
    <property type="entry name" value="RHODANESE_3"/>
    <property type="match status" value="1"/>
</dbReference>
<name>A0A0K2GA36_NITMO</name>
<evidence type="ECO:0000313" key="2">
    <source>
        <dbReference type="EMBL" id="ALA57437.1"/>
    </source>
</evidence>
<reference evidence="2 3" key="1">
    <citation type="journal article" date="2015" name="Proc. Natl. Acad. Sci. U.S.A.">
        <title>Expanded metabolic versatility of ubiquitous nitrite-oxidizing bacteria from the genus Nitrospira.</title>
        <authorList>
            <person name="Koch H."/>
            <person name="Lucker S."/>
            <person name="Albertsen M."/>
            <person name="Kitzinger K."/>
            <person name="Herbold C."/>
            <person name="Spieck E."/>
            <person name="Nielsen P.H."/>
            <person name="Wagner M."/>
            <person name="Daims H."/>
        </authorList>
    </citation>
    <scope>NUCLEOTIDE SEQUENCE [LARGE SCALE GENOMIC DNA]</scope>
    <source>
        <strain evidence="2 3">NSP M-1</strain>
    </source>
</reference>
<dbReference type="AlphaFoldDB" id="A0A0K2GA36"/>
<dbReference type="Proteomes" id="UP000069205">
    <property type="component" value="Chromosome"/>
</dbReference>
<dbReference type="RefSeq" id="WP_083447740.1">
    <property type="nucleotide sequence ID" value="NZ_CP011801.1"/>
</dbReference>
<dbReference type="PATRIC" id="fig|42253.5.peg.988"/>